<dbReference type="GeneID" id="59341385"/>
<protein>
    <submittedName>
        <fullName evidence="3">Protein related to plant expansins</fullName>
    </submittedName>
</protein>
<dbReference type="InterPro" id="IPR009009">
    <property type="entry name" value="RlpA-like_DPBB"/>
</dbReference>
<name>A0A8H6T6J2_9AGAR</name>
<keyword evidence="4" id="KW-1185">Reference proteome</keyword>
<dbReference type="InterPro" id="IPR036908">
    <property type="entry name" value="RlpA-like_sf"/>
</dbReference>
<dbReference type="RefSeq" id="XP_037223964.1">
    <property type="nucleotide sequence ID" value="XM_037358869.1"/>
</dbReference>
<feature type="domain" description="RlpA-like protein double-psi beta-barrel" evidence="2">
    <location>
        <begin position="69"/>
        <end position="129"/>
    </location>
</feature>
<dbReference type="Proteomes" id="UP000636479">
    <property type="component" value="Unassembled WGS sequence"/>
</dbReference>
<sequence>MHYTRSLFATLTAFVVGALGESGTPITAKDMFFILLQRPFSPPVAKSAVVARLFKTATLSSRSHPRSSTCRSVAARLPLPTNILADAGNTIAAVIAEQCPACSGNNIDLTTGAFETLAPLSEGLIDVTYTF</sequence>
<dbReference type="EMBL" id="JACAZF010000002">
    <property type="protein sequence ID" value="KAF7311856.1"/>
    <property type="molecule type" value="Genomic_DNA"/>
</dbReference>
<dbReference type="SMR" id="A0A8H6T6J2"/>
<gene>
    <name evidence="3" type="ORF">MIND_00196300</name>
</gene>
<dbReference type="SUPFAM" id="SSF50685">
    <property type="entry name" value="Barwin-like endoglucanases"/>
    <property type="match status" value="1"/>
</dbReference>
<feature type="chain" id="PRO_5034638268" evidence="1">
    <location>
        <begin position="21"/>
        <end position="131"/>
    </location>
</feature>
<dbReference type="Gene3D" id="2.40.40.10">
    <property type="entry name" value="RlpA-like domain"/>
    <property type="match status" value="1"/>
</dbReference>
<evidence type="ECO:0000259" key="2">
    <source>
        <dbReference type="Pfam" id="PF03330"/>
    </source>
</evidence>
<proteinExistence type="predicted"/>
<dbReference type="Pfam" id="PF03330">
    <property type="entry name" value="DPBB_1"/>
    <property type="match status" value="1"/>
</dbReference>
<keyword evidence="1" id="KW-0732">Signal</keyword>
<feature type="signal peptide" evidence="1">
    <location>
        <begin position="1"/>
        <end position="20"/>
    </location>
</feature>
<evidence type="ECO:0000313" key="4">
    <source>
        <dbReference type="Proteomes" id="UP000636479"/>
    </source>
</evidence>
<dbReference type="CDD" id="cd22191">
    <property type="entry name" value="DPBB_RlpA_EXP_N-like"/>
    <property type="match status" value="1"/>
</dbReference>
<evidence type="ECO:0000313" key="3">
    <source>
        <dbReference type="EMBL" id="KAF7311856.1"/>
    </source>
</evidence>
<dbReference type="AlphaFoldDB" id="A0A8H6T6J2"/>
<dbReference type="OrthoDB" id="623670at2759"/>
<reference evidence="3" key="1">
    <citation type="submission" date="2020-05" db="EMBL/GenBank/DDBJ databases">
        <title>Mycena genomes resolve the evolution of fungal bioluminescence.</title>
        <authorList>
            <person name="Tsai I.J."/>
        </authorList>
    </citation>
    <scope>NUCLEOTIDE SEQUENCE</scope>
    <source>
        <strain evidence="3">171206Taipei</strain>
    </source>
</reference>
<accession>A0A8H6T6J2</accession>
<organism evidence="3 4">
    <name type="scientific">Mycena indigotica</name>
    <dbReference type="NCBI Taxonomy" id="2126181"/>
    <lineage>
        <taxon>Eukaryota</taxon>
        <taxon>Fungi</taxon>
        <taxon>Dikarya</taxon>
        <taxon>Basidiomycota</taxon>
        <taxon>Agaricomycotina</taxon>
        <taxon>Agaricomycetes</taxon>
        <taxon>Agaricomycetidae</taxon>
        <taxon>Agaricales</taxon>
        <taxon>Marasmiineae</taxon>
        <taxon>Mycenaceae</taxon>
        <taxon>Mycena</taxon>
    </lineage>
</organism>
<comment type="caution">
    <text evidence="3">The sequence shown here is derived from an EMBL/GenBank/DDBJ whole genome shotgun (WGS) entry which is preliminary data.</text>
</comment>
<evidence type="ECO:0000256" key="1">
    <source>
        <dbReference type="SAM" id="SignalP"/>
    </source>
</evidence>